<organism evidence="1 2">
    <name type="scientific">Pelagibacterium lacus</name>
    <dbReference type="NCBI Taxonomy" id="2282655"/>
    <lineage>
        <taxon>Bacteria</taxon>
        <taxon>Pseudomonadati</taxon>
        <taxon>Pseudomonadota</taxon>
        <taxon>Alphaproteobacteria</taxon>
        <taxon>Hyphomicrobiales</taxon>
        <taxon>Devosiaceae</taxon>
        <taxon>Pelagibacterium</taxon>
    </lineage>
</organism>
<name>A0A369W9H5_9HYPH</name>
<accession>A0A369W9H5</accession>
<keyword evidence="2" id="KW-1185">Reference proteome</keyword>
<protein>
    <submittedName>
        <fullName evidence="1">Uncharacterized protein</fullName>
    </submittedName>
</protein>
<dbReference type="AlphaFoldDB" id="A0A369W9H5"/>
<dbReference type="RefSeq" id="WP_114644235.1">
    <property type="nucleotide sequence ID" value="NZ_QQNH01000001.1"/>
</dbReference>
<dbReference type="EMBL" id="QQNH01000001">
    <property type="protein sequence ID" value="RDE10515.1"/>
    <property type="molecule type" value="Genomic_DNA"/>
</dbReference>
<dbReference type="OrthoDB" id="7961341at2"/>
<proteinExistence type="predicted"/>
<gene>
    <name evidence="1" type="ORF">DVH29_00760</name>
</gene>
<dbReference type="Proteomes" id="UP000253759">
    <property type="component" value="Unassembled WGS sequence"/>
</dbReference>
<comment type="caution">
    <text evidence="1">The sequence shown here is derived from an EMBL/GenBank/DDBJ whole genome shotgun (WGS) entry which is preliminary data.</text>
</comment>
<evidence type="ECO:0000313" key="2">
    <source>
        <dbReference type="Proteomes" id="UP000253759"/>
    </source>
</evidence>
<sequence length="68" mass="8119">MAEFEYRGYRIRMVFERDWRIKIWPPVRPAQIADKIRATPNEGEALCRQRATRAIDRHLSGRDHPARS</sequence>
<reference evidence="2" key="1">
    <citation type="submission" date="2018-07" db="EMBL/GenBank/DDBJ databases">
        <authorList>
            <person name="Liu B.-T."/>
            <person name="Du Z."/>
        </authorList>
    </citation>
    <scope>NUCLEOTIDE SEQUENCE [LARGE SCALE GENOMIC DNA]</scope>
    <source>
        <strain evidence="2">XYN52</strain>
    </source>
</reference>
<evidence type="ECO:0000313" key="1">
    <source>
        <dbReference type="EMBL" id="RDE10515.1"/>
    </source>
</evidence>